<dbReference type="PANTHER" id="PTHR45905">
    <property type="entry name" value="GOLGI-LOCALIZED, GAMMA-ADAPTIN EAR CONTAINING, ARF BINDING PROTEIN"/>
    <property type="match status" value="1"/>
</dbReference>
<evidence type="ECO:0000313" key="15">
    <source>
        <dbReference type="Proteomes" id="UP000472265"/>
    </source>
</evidence>
<dbReference type="SUPFAM" id="SSF48464">
    <property type="entry name" value="ENTH/VHS domain"/>
    <property type="match status" value="1"/>
</dbReference>
<dbReference type="InterPro" id="IPR041198">
    <property type="entry name" value="GGA_N-GAT"/>
</dbReference>
<dbReference type="SUPFAM" id="SSF89009">
    <property type="entry name" value="GAT-like domain"/>
    <property type="match status" value="1"/>
</dbReference>
<dbReference type="GeneTree" id="ENSGT00940000159613"/>
<proteinExistence type="inferred from homology"/>
<comment type="similarity">
    <text evidence="3">Belongs to the GGA protein family.</text>
</comment>
<keyword evidence="5" id="KW-0967">Endosome</keyword>
<feature type="domain" description="GAE" evidence="12">
    <location>
        <begin position="477"/>
        <end position="598"/>
    </location>
</feature>
<keyword evidence="15" id="KW-1185">Reference proteome</keyword>
<evidence type="ECO:0000259" key="11">
    <source>
        <dbReference type="PROSITE" id="PS50179"/>
    </source>
</evidence>
<dbReference type="InterPro" id="IPR004152">
    <property type="entry name" value="GAT_dom"/>
</dbReference>
<evidence type="ECO:0000256" key="6">
    <source>
        <dbReference type="ARBA" id="ARBA00022843"/>
    </source>
</evidence>
<dbReference type="SMART" id="SM00288">
    <property type="entry name" value="VHS"/>
    <property type="match status" value="1"/>
</dbReference>
<accession>A0A671TM55</accession>
<dbReference type="SMART" id="SM00809">
    <property type="entry name" value="Alpha_adaptinC2"/>
    <property type="match status" value="1"/>
</dbReference>
<name>A0A671TM55_SPAAU</name>
<dbReference type="Proteomes" id="UP000472265">
    <property type="component" value="Chromosome 1"/>
</dbReference>
<feature type="coiled-coil region" evidence="10">
    <location>
        <begin position="197"/>
        <end position="230"/>
    </location>
</feature>
<comment type="subcellular location">
    <subcellularLocation>
        <location evidence="2">Early endosome membrane</location>
        <topology evidence="2">Peripheral membrane protein</topology>
    </subcellularLocation>
    <subcellularLocation>
        <location evidence="1">Golgi apparatus</location>
        <location evidence="1">trans-Golgi network membrane</location>
        <topology evidence="1">Peripheral membrane protein</topology>
    </subcellularLocation>
</comment>
<dbReference type="SUPFAM" id="SSF49348">
    <property type="entry name" value="Clathrin adaptor appendage domain"/>
    <property type="match status" value="1"/>
</dbReference>
<evidence type="ECO:0000256" key="10">
    <source>
        <dbReference type="SAM" id="Coils"/>
    </source>
</evidence>
<evidence type="ECO:0000256" key="8">
    <source>
        <dbReference type="ARBA" id="ARBA00023034"/>
    </source>
</evidence>
<dbReference type="Pfam" id="PF02883">
    <property type="entry name" value="Alpha_adaptinC2"/>
    <property type="match status" value="1"/>
</dbReference>
<keyword evidence="6" id="KW-0832">Ubl conjugation</keyword>
<dbReference type="Pfam" id="PF18308">
    <property type="entry name" value="GGA_N-GAT"/>
    <property type="match status" value="1"/>
</dbReference>
<organism evidence="14 15">
    <name type="scientific">Sparus aurata</name>
    <name type="common">Gilthead sea bream</name>
    <dbReference type="NCBI Taxonomy" id="8175"/>
    <lineage>
        <taxon>Eukaryota</taxon>
        <taxon>Metazoa</taxon>
        <taxon>Chordata</taxon>
        <taxon>Craniata</taxon>
        <taxon>Vertebrata</taxon>
        <taxon>Euteleostomi</taxon>
        <taxon>Actinopterygii</taxon>
        <taxon>Neopterygii</taxon>
        <taxon>Teleostei</taxon>
        <taxon>Neoteleostei</taxon>
        <taxon>Acanthomorphata</taxon>
        <taxon>Eupercaria</taxon>
        <taxon>Spariformes</taxon>
        <taxon>Sparidae</taxon>
        <taxon>Sparus</taxon>
    </lineage>
</organism>
<dbReference type="GO" id="GO:0006886">
    <property type="term" value="P:intracellular protein transport"/>
    <property type="evidence" value="ECO:0007669"/>
    <property type="project" value="InterPro"/>
</dbReference>
<dbReference type="GO" id="GO:0043130">
    <property type="term" value="F:ubiquitin binding"/>
    <property type="evidence" value="ECO:0007669"/>
    <property type="project" value="InterPro"/>
</dbReference>
<dbReference type="InterPro" id="IPR038425">
    <property type="entry name" value="GAT_sf"/>
</dbReference>
<evidence type="ECO:0000259" key="13">
    <source>
        <dbReference type="PROSITE" id="PS50909"/>
    </source>
</evidence>
<dbReference type="PROSITE" id="PS50180">
    <property type="entry name" value="GAE"/>
    <property type="match status" value="1"/>
</dbReference>
<dbReference type="GO" id="GO:0035091">
    <property type="term" value="F:phosphatidylinositol binding"/>
    <property type="evidence" value="ECO:0007669"/>
    <property type="project" value="InterPro"/>
</dbReference>
<reference evidence="14" key="3">
    <citation type="submission" date="2025-09" db="UniProtKB">
        <authorList>
            <consortium name="Ensembl"/>
        </authorList>
    </citation>
    <scope>IDENTIFICATION</scope>
</reference>
<evidence type="ECO:0000256" key="5">
    <source>
        <dbReference type="ARBA" id="ARBA00022753"/>
    </source>
</evidence>
<dbReference type="Ensembl" id="ENSSAUT00010002502.1">
    <property type="protein sequence ID" value="ENSSAUP00010002380.1"/>
    <property type="gene ID" value="ENSSAUG00010001138.1"/>
</dbReference>
<dbReference type="GO" id="GO:0034394">
    <property type="term" value="P:protein localization to cell surface"/>
    <property type="evidence" value="ECO:0007669"/>
    <property type="project" value="TreeGrafter"/>
</dbReference>
<feature type="domain" description="GAT" evidence="13">
    <location>
        <begin position="167"/>
        <end position="294"/>
    </location>
</feature>
<dbReference type="AlphaFoldDB" id="A0A671TM55"/>
<dbReference type="PANTHER" id="PTHR45905:SF6">
    <property type="entry name" value="ADP-RIBOSYLATION FACTOR-BINDING PROTEIN GGA3"/>
    <property type="match status" value="1"/>
</dbReference>
<sequence length="609" mass="68017">MDVFSGVILPGQATDPNNQEDRWDCIQGFYELVNQEADGPQVAIRLLSHKIQSPQEKEALQALTVLEACMNNCGKRFHSEAAKFRFLNELIKVLTPKYFGAWTPQKVKDRVTEVLYGWTLWLKKEPKIQEAYRMLKKQGIVKKDPKLPQTVIMAPPPQRTEDSVFDQEDKATLLARLLKSARPEDLETANRLIKSTIKEEQEKAEKVSKRESTLKEVESSTKQLRDLLEQHTITGTSLGPSGDVKTLYERCDRLRPALFRLASDTMDDDAALAQILAANDELTLAVNAYKEKVGSKECNGGRERTPTSPREIKSYHLIDLSALDSPQTHRKTDSPPSFESSSPMFASLMESFDPVADQDFNELGLPALYLFLYDLINDFSPVRSLPHDQQFTGSESTFKAQKQLGEVSGSPVKLEENSRSPQALKNIFVPMETIKPSMFPKLLLLVSTSTSQPFPLCVHCLLDILSEVLLSSCLFVGNLEPITVFDQGGIHVSLHFAKDSPPGHPGVAVVVISTVNTSALHVKDFMFQAAVPKTMLVKLQPASGTNLPPYNPLLPPPAVSQVLILANPQQRKVRLRFKLTLTHGDQQLDETGEIDNFPDWNSLIGHQRI</sequence>
<keyword evidence="10" id="KW-0175">Coiled coil</keyword>
<keyword evidence="8" id="KW-0333">Golgi apparatus</keyword>
<feature type="domain" description="VHS" evidence="11">
    <location>
        <begin position="13"/>
        <end position="143"/>
    </location>
</feature>
<dbReference type="Gene3D" id="2.60.40.1230">
    <property type="match status" value="1"/>
</dbReference>
<evidence type="ECO:0000256" key="9">
    <source>
        <dbReference type="ARBA" id="ARBA00023136"/>
    </source>
</evidence>
<gene>
    <name evidence="14" type="primary">LOC115584824</name>
</gene>
<dbReference type="Gene3D" id="1.25.40.90">
    <property type="match status" value="1"/>
</dbReference>
<dbReference type="Pfam" id="PF00790">
    <property type="entry name" value="VHS"/>
    <property type="match status" value="1"/>
</dbReference>
<keyword evidence="4" id="KW-0813">Transport</keyword>
<dbReference type="InterPro" id="IPR027422">
    <property type="entry name" value="GGA1-3"/>
</dbReference>
<dbReference type="GO" id="GO:0005802">
    <property type="term" value="C:trans-Golgi network"/>
    <property type="evidence" value="ECO:0007669"/>
    <property type="project" value="InterPro"/>
</dbReference>
<keyword evidence="9" id="KW-0472">Membrane</keyword>
<dbReference type="GO" id="GO:0031267">
    <property type="term" value="F:small GTPase binding"/>
    <property type="evidence" value="ECO:0007669"/>
    <property type="project" value="InterPro"/>
</dbReference>
<evidence type="ECO:0000256" key="1">
    <source>
        <dbReference type="ARBA" id="ARBA00004150"/>
    </source>
</evidence>
<evidence type="ECO:0000256" key="4">
    <source>
        <dbReference type="ARBA" id="ARBA00022448"/>
    </source>
</evidence>
<reference evidence="14" key="1">
    <citation type="submission" date="2021-04" db="EMBL/GenBank/DDBJ databases">
        <authorList>
            <consortium name="Wellcome Sanger Institute Data Sharing"/>
        </authorList>
    </citation>
    <scope>NUCLEOTIDE SEQUENCE [LARGE SCALE GENOMIC DNA]</scope>
</reference>
<evidence type="ECO:0000313" key="14">
    <source>
        <dbReference type="Ensembl" id="ENSSAUP00010002380.1"/>
    </source>
</evidence>
<dbReference type="PROSITE" id="PS50179">
    <property type="entry name" value="VHS"/>
    <property type="match status" value="1"/>
</dbReference>
<dbReference type="InterPro" id="IPR002014">
    <property type="entry name" value="VHS_dom"/>
</dbReference>
<dbReference type="GO" id="GO:0031901">
    <property type="term" value="C:early endosome membrane"/>
    <property type="evidence" value="ECO:0007669"/>
    <property type="project" value="UniProtKB-SubCell"/>
</dbReference>
<dbReference type="Gene3D" id="1.20.5.170">
    <property type="match status" value="1"/>
</dbReference>
<evidence type="ECO:0000256" key="3">
    <source>
        <dbReference type="ARBA" id="ARBA00008099"/>
    </source>
</evidence>
<protein>
    <submittedName>
        <fullName evidence="14">ADP-ribosylation factor-binding protein GGA3-like</fullName>
    </submittedName>
</protein>
<dbReference type="InterPro" id="IPR013041">
    <property type="entry name" value="Clathrin_app_Ig-like_sf"/>
</dbReference>
<dbReference type="InterPro" id="IPR008942">
    <property type="entry name" value="ENTH_VHS"/>
</dbReference>
<dbReference type="InterPro" id="IPR008152">
    <property type="entry name" value="Clathrin_a/b/g-adaptin_app_Ig"/>
</dbReference>
<evidence type="ECO:0000256" key="2">
    <source>
        <dbReference type="ARBA" id="ARBA00004220"/>
    </source>
</evidence>
<keyword evidence="7" id="KW-0653">Protein transport</keyword>
<dbReference type="Gene3D" id="1.20.58.160">
    <property type="match status" value="1"/>
</dbReference>
<reference evidence="14" key="2">
    <citation type="submission" date="2025-08" db="UniProtKB">
        <authorList>
            <consortium name="Ensembl"/>
        </authorList>
    </citation>
    <scope>IDENTIFICATION</scope>
</reference>
<evidence type="ECO:0000259" key="12">
    <source>
        <dbReference type="PROSITE" id="PS50180"/>
    </source>
</evidence>
<dbReference type="GO" id="GO:0006893">
    <property type="term" value="P:Golgi to plasma membrane transport"/>
    <property type="evidence" value="ECO:0007669"/>
    <property type="project" value="TreeGrafter"/>
</dbReference>
<dbReference type="Pfam" id="PF03127">
    <property type="entry name" value="GAT"/>
    <property type="match status" value="1"/>
</dbReference>
<evidence type="ECO:0000256" key="7">
    <source>
        <dbReference type="ARBA" id="ARBA00022927"/>
    </source>
</evidence>
<dbReference type="PROSITE" id="PS50909">
    <property type="entry name" value="GAT"/>
    <property type="match status" value="1"/>
</dbReference>
<dbReference type="InterPro" id="IPR008153">
    <property type="entry name" value="GAE_dom"/>
</dbReference>